<sequence>MIVGMVQTRDSSVAESDASNGGSYEETSKNLNKSDETFYYPMHLLTKDDFNEQTLKNIVVDNDVLKTLCVTRVSHRIRRLLRHFGNSEAAEEIIYLANDKCRENPCTQIRQLPSIISSFPNTSRKGLFATRDILEGEFVIAPAPVLLSSPKECGRDRMGVTLPNIILYGGLQSDFNQYEILDVPCSRKRKRSTDSFQVRRKMRAIEASRGKSSYTQLDKYCSDDEDYSEKTAYEKYDICIDLTNSTDELRTMRRNCLPNCAIRYVMLHQRMEVFITAQKHIEAGEELTLLHDYDSNMSSRVIQCTHPYEPDDICLHEAERQETIKKYVKSVSGKCNNPSTSTSFN</sequence>
<dbReference type="InterPro" id="IPR046341">
    <property type="entry name" value="SET_dom_sf"/>
</dbReference>
<evidence type="ECO:0000259" key="3">
    <source>
        <dbReference type="PROSITE" id="PS50280"/>
    </source>
</evidence>
<reference evidence="5" key="1">
    <citation type="submission" date="2016-11" db="UniProtKB">
        <authorList>
            <consortium name="WormBaseParasite"/>
        </authorList>
    </citation>
    <scope>IDENTIFICATION</scope>
</reference>
<dbReference type="eggNOG" id="ENOG502TH6P">
    <property type="taxonomic scope" value="Eukaryota"/>
</dbReference>
<dbReference type="GO" id="GO:0006355">
    <property type="term" value="P:regulation of DNA-templated transcription"/>
    <property type="evidence" value="ECO:0007669"/>
    <property type="project" value="TreeGrafter"/>
</dbReference>
<evidence type="ECO:0000256" key="1">
    <source>
        <dbReference type="ARBA" id="ARBA00022853"/>
    </source>
</evidence>
<feature type="compositionally biased region" description="Polar residues" evidence="2">
    <location>
        <begin position="8"/>
        <end position="22"/>
    </location>
</feature>
<feature type="region of interest" description="Disordered" evidence="2">
    <location>
        <begin position="1"/>
        <end position="29"/>
    </location>
</feature>
<dbReference type="GO" id="GO:0034967">
    <property type="term" value="C:Set3 complex"/>
    <property type="evidence" value="ECO:0007669"/>
    <property type="project" value="TreeGrafter"/>
</dbReference>
<accession>A0A1I7T4M4</accession>
<evidence type="ECO:0000313" key="4">
    <source>
        <dbReference type="Proteomes" id="UP000095282"/>
    </source>
</evidence>
<dbReference type="WBParaSite" id="Csp11.Scaffold502.g2352.t1">
    <property type="protein sequence ID" value="Csp11.Scaffold502.g2352.t1"/>
    <property type="gene ID" value="Csp11.Scaffold502.g2352"/>
</dbReference>
<name>A0A1I7T4M4_9PELO</name>
<dbReference type="GO" id="GO:0006325">
    <property type="term" value="P:chromatin organization"/>
    <property type="evidence" value="ECO:0007669"/>
    <property type="project" value="UniProtKB-KW"/>
</dbReference>
<dbReference type="Pfam" id="PF00856">
    <property type="entry name" value="SET"/>
    <property type="match status" value="1"/>
</dbReference>
<dbReference type="AlphaFoldDB" id="A0A1I7T4M4"/>
<dbReference type="Gene3D" id="2.170.270.10">
    <property type="entry name" value="SET domain"/>
    <property type="match status" value="1"/>
</dbReference>
<dbReference type="InterPro" id="IPR001214">
    <property type="entry name" value="SET_dom"/>
</dbReference>
<dbReference type="PROSITE" id="PS50280">
    <property type="entry name" value="SET"/>
    <property type="match status" value="1"/>
</dbReference>
<evidence type="ECO:0000313" key="5">
    <source>
        <dbReference type="WBParaSite" id="Csp11.Scaffold502.g2352.t1"/>
    </source>
</evidence>
<evidence type="ECO:0000256" key="2">
    <source>
        <dbReference type="SAM" id="MobiDB-lite"/>
    </source>
</evidence>
<dbReference type="PANTHER" id="PTHR46462">
    <property type="entry name" value="UPSET, ISOFORM A"/>
    <property type="match status" value="1"/>
</dbReference>
<organism evidence="4 5">
    <name type="scientific">Caenorhabditis tropicalis</name>
    <dbReference type="NCBI Taxonomy" id="1561998"/>
    <lineage>
        <taxon>Eukaryota</taxon>
        <taxon>Metazoa</taxon>
        <taxon>Ecdysozoa</taxon>
        <taxon>Nematoda</taxon>
        <taxon>Chromadorea</taxon>
        <taxon>Rhabditida</taxon>
        <taxon>Rhabditina</taxon>
        <taxon>Rhabditomorpha</taxon>
        <taxon>Rhabditoidea</taxon>
        <taxon>Rhabditidae</taxon>
        <taxon>Peloderinae</taxon>
        <taxon>Caenorhabditis</taxon>
    </lineage>
</organism>
<feature type="domain" description="SET" evidence="3">
    <location>
        <begin position="105"/>
        <end position="292"/>
    </location>
</feature>
<keyword evidence="1" id="KW-0156">Chromatin regulator</keyword>
<dbReference type="SUPFAM" id="SSF82199">
    <property type="entry name" value="SET domain"/>
    <property type="match status" value="1"/>
</dbReference>
<dbReference type="Proteomes" id="UP000095282">
    <property type="component" value="Unplaced"/>
</dbReference>
<proteinExistence type="predicted"/>
<dbReference type="GO" id="GO:0070210">
    <property type="term" value="C:Rpd3L-Expanded complex"/>
    <property type="evidence" value="ECO:0007669"/>
    <property type="project" value="TreeGrafter"/>
</dbReference>
<keyword evidence="4" id="KW-1185">Reference proteome</keyword>
<dbReference type="SMART" id="SM00317">
    <property type="entry name" value="SET"/>
    <property type="match status" value="1"/>
</dbReference>
<dbReference type="STRING" id="1561998.A0A1I7T4M4"/>
<protein>
    <submittedName>
        <fullName evidence="5">SET domain-containing protein</fullName>
    </submittedName>
</protein>
<dbReference type="PANTHER" id="PTHR46462:SF3">
    <property type="entry name" value="UPSET, ISOFORM A"/>
    <property type="match status" value="1"/>
</dbReference>